<sequence>MEREQLTSENFKLSAEFASKDATIKCLASVLAEKEKEWVERLRQQLREQLRTRQDLAVRMQEADREVREREEELERTSRKVHQAILVKNRSELEPRVYTKFCVNTESFAKNEFAHGLRFLTAESPYTPPASGDLYVSAAPTEDGYLAAVYSDQGPEQTQIEHVPSPLRTVEEFPVLTDESWNLMDTLAARTEIATPMDLSTLGEPLRVQRVSDDNSDGGFDSDTD</sequence>
<reference evidence="2 3" key="1">
    <citation type="journal article" date="2006" name="Science">
        <title>Phytophthora genome sequences uncover evolutionary origins and mechanisms of pathogenesis.</title>
        <authorList>
            <person name="Tyler B.M."/>
            <person name="Tripathy S."/>
            <person name="Zhang X."/>
            <person name="Dehal P."/>
            <person name="Jiang R.H."/>
            <person name="Aerts A."/>
            <person name="Arredondo F.D."/>
            <person name="Baxter L."/>
            <person name="Bensasson D."/>
            <person name="Beynon J.L."/>
            <person name="Chapman J."/>
            <person name="Damasceno C.M."/>
            <person name="Dorrance A.E."/>
            <person name="Dou D."/>
            <person name="Dickerman A.W."/>
            <person name="Dubchak I.L."/>
            <person name="Garbelotto M."/>
            <person name="Gijzen M."/>
            <person name="Gordon S.G."/>
            <person name="Govers F."/>
            <person name="Grunwald N.J."/>
            <person name="Huang W."/>
            <person name="Ivors K.L."/>
            <person name="Jones R.W."/>
            <person name="Kamoun S."/>
            <person name="Krampis K."/>
            <person name="Lamour K.H."/>
            <person name="Lee M.K."/>
            <person name="McDonald W.H."/>
            <person name="Medina M."/>
            <person name="Meijer H.J."/>
            <person name="Nordberg E.K."/>
            <person name="Maclean D.J."/>
            <person name="Ospina-Giraldo M.D."/>
            <person name="Morris P.F."/>
            <person name="Phuntumart V."/>
            <person name="Putnam N.H."/>
            <person name="Rash S."/>
            <person name="Rose J.K."/>
            <person name="Sakihama Y."/>
            <person name="Salamov A.A."/>
            <person name="Savidor A."/>
            <person name="Scheuring C.F."/>
            <person name="Smith B.M."/>
            <person name="Sobral B.W."/>
            <person name="Terry A."/>
            <person name="Torto-Alalibo T.A."/>
            <person name="Win J."/>
            <person name="Xu Z."/>
            <person name="Zhang H."/>
            <person name="Grigoriev I.V."/>
            <person name="Rokhsar D.S."/>
            <person name="Boore J.L."/>
        </authorList>
    </citation>
    <scope>NUCLEOTIDE SEQUENCE [LARGE SCALE GENOMIC DNA]</scope>
    <source>
        <strain evidence="2 3">P6497</strain>
    </source>
</reference>
<evidence type="ECO:0000313" key="3">
    <source>
        <dbReference type="Proteomes" id="UP000002640"/>
    </source>
</evidence>
<evidence type="ECO:0000256" key="1">
    <source>
        <dbReference type="SAM" id="Coils"/>
    </source>
</evidence>
<accession>G5A2J3</accession>
<keyword evidence="3" id="KW-1185">Reference proteome</keyword>
<dbReference type="InParanoid" id="G5A2J3"/>
<protein>
    <submittedName>
        <fullName evidence="2">Uncharacterized protein</fullName>
    </submittedName>
</protein>
<gene>
    <name evidence="2" type="ORF">PHYSODRAFT_338600</name>
</gene>
<dbReference type="KEGG" id="psoj:PHYSODRAFT_338600"/>
<dbReference type="AlphaFoldDB" id="G5A2J3"/>
<dbReference type="SMR" id="G5A2J3"/>
<organism evidence="2 3">
    <name type="scientific">Phytophthora sojae (strain P6497)</name>
    <name type="common">Soybean stem and root rot agent</name>
    <name type="synonym">Phytophthora megasperma f. sp. glycines</name>
    <dbReference type="NCBI Taxonomy" id="1094619"/>
    <lineage>
        <taxon>Eukaryota</taxon>
        <taxon>Sar</taxon>
        <taxon>Stramenopiles</taxon>
        <taxon>Oomycota</taxon>
        <taxon>Peronosporomycetes</taxon>
        <taxon>Peronosporales</taxon>
        <taxon>Peronosporaceae</taxon>
        <taxon>Phytophthora</taxon>
    </lineage>
</organism>
<dbReference type="RefSeq" id="XP_009534744.1">
    <property type="nucleotide sequence ID" value="XM_009536449.1"/>
</dbReference>
<keyword evidence="1" id="KW-0175">Coiled coil</keyword>
<dbReference type="Proteomes" id="UP000002640">
    <property type="component" value="Unassembled WGS sequence"/>
</dbReference>
<feature type="coiled-coil region" evidence="1">
    <location>
        <begin position="39"/>
        <end position="80"/>
    </location>
</feature>
<dbReference type="EMBL" id="JH159159">
    <property type="protein sequence ID" value="EGZ09883.1"/>
    <property type="molecule type" value="Genomic_DNA"/>
</dbReference>
<evidence type="ECO:0000313" key="2">
    <source>
        <dbReference type="EMBL" id="EGZ09883.1"/>
    </source>
</evidence>
<name>G5A2J3_PHYSP</name>
<proteinExistence type="predicted"/>
<dbReference type="GeneID" id="20647600"/>